<comment type="caution">
    <text evidence="1">The sequence shown here is derived from an EMBL/GenBank/DDBJ whole genome shotgun (WGS) entry which is preliminary data.</text>
</comment>
<dbReference type="Proteomes" id="UP000319619">
    <property type="component" value="Unassembled WGS sequence"/>
</dbReference>
<reference evidence="1 2" key="1">
    <citation type="submission" date="2017-06" db="EMBL/GenBank/DDBJ databases">
        <title>Novel microbial phyla capable of carbon fixation and sulfur reduction in deep-sea sediments.</title>
        <authorList>
            <person name="Huang J."/>
            <person name="Baker B."/>
            <person name="Wang Y."/>
        </authorList>
    </citation>
    <scope>NUCLEOTIDE SEQUENCE [LARGE SCALE GENOMIC DNA]</scope>
    <source>
        <strain evidence="1">B3_LCP</strain>
    </source>
</reference>
<organism evidence="1 2">
    <name type="scientific">candidate division LCP-89 bacterium B3_LCP</name>
    <dbReference type="NCBI Taxonomy" id="2012998"/>
    <lineage>
        <taxon>Bacteria</taxon>
        <taxon>Pseudomonadati</taxon>
        <taxon>Bacteria division LCP-89</taxon>
    </lineage>
</organism>
<dbReference type="Gene3D" id="2.60.120.560">
    <property type="entry name" value="Exo-inulinase, domain 1"/>
    <property type="match status" value="1"/>
</dbReference>
<accession>A0A532UZI6</accession>
<evidence type="ECO:0000313" key="2">
    <source>
        <dbReference type="Proteomes" id="UP000319619"/>
    </source>
</evidence>
<gene>
    <name evidence="1" type="ORF">CEE37_08585</name>
</gene>
<evidence type="ECO:0000313" key="1">
    <source>
        <dbReference type="EMBL" id="TKJ40374.1"/>
    </source>
</evidence>
<name>A0A532UZI6_UNCL8</name>
<dbReference type="AlphaFoldDB" id="A0A532UZI6"/>
<dbReference type="EMBL" id="NJBN01000005">
    <property type="protein sequence ID" value="TKJ40374.1"/>
    <property type="molecule type" value="Genomic_DNA"/>
</dbReference>
<sequence length="275" mass="31472">MKSKKNKFKNAIQRLLPFFFLIYLMQVTSCSSFPIKKDIAFDALRTLLKAYKAQDPLLLWDGVKKLYESIEIKNSEVTVSFSTTLLENRLPIENTVGLVEWNPKNARFIPRDTTFVLNGIGKAYGDAVMYIEPANGDDSLLRDVLIEADIVVEKATDKYSTIALGVRSEPNNWRGYSLQYLKNGIMKIVTEDDNFDLETETSIERFNEGDRYHMVLAIKGSKVFSAILDYQNGNKYKIEYDLSDYRDAPPAEGSRILLHTWKVKAKFNNVRVIAL</sequence>
<protein>
    <submittedName>
        <fullName evidence="1">Uncharacterized protein</fullName>
    </submittedName>
</protein>
<proteinExistence type="predicted"/>